<dbReference type="SFLD" id="SFLDG00178">
    <property type="entry name" value="enolase"/>
    <property type="match status" value="1"/>
</dbReference>
<dbReference type="GO" id="GO:0006096">
    <property type="term" value="P:glycolytic process"/>
    <property type="evidence" value="ECO:0007669"/>
    <property type="project" value="UniProtKB-UniRule"/>
</dbReference>
<dbReference type="GO" id="GO:0009986">
    <property type="term" value="C:cell surface"/>
    <property type="evidence" value="ECO:0007669"/>
    <property type="project" value="UniProtKB-SubCell"/>
</dbReference>
<dbReference type="InterPro" id="IPR029017">
    <property type="entry name" value="Enolase-like_N"/>
</dbReference>
<accession>A0A5E4XM01</accession>
<dbReference type="Pfam" id="PF00113">
    <property type="entry name" value="Enolase_C"/>
    <property type="match status" value="1"/>
</dbReference>
<evidence type="ECO:0000256" key="8">
    <source>
        <dbReference type="ARBA" id="ARBA00023239"/>
    </source>
</evidence>
<feature type="binding site" evidence="10">
    <location>
        <position position="391"/>
    </location>
    <ligand>
        <name>(2R)-2-phosphoglycerate</name>
        <dbReference type="ChEBI" id="CHEBI:58289"/>
    </ligand>
</feature>
<feature type="binding site" evidence="10 13">
    <location>
        <position position="245"/>
    </location>
    <ligand>
        <name>Mg(2+)</name>
        <dbReference type="ChEBI" id="CHEBI:18420"/>
    </ligand>
</feature>
<feature type="binding site" evidence="10">
    <location>
        <position position="340"/>
    </location>
    <ligand>
        <name>(2R)-2-phosphoglycerate</name>
        <dbReference type="ChEBI" id="CHEBI:58289"/>
    </ligand>
</feature>
<evidence type="ECO:0000256" key="6">
    <source>
        <dbReference type="ARBA" id="ARBA00022842"/>
    </source>
</evidence>
<evidence type="ECO:0000313" key="17">
    <source>
        <dbReference type="Proteomes" id="UP000400981"/>
    </source>
</evidence>
<comment type="similarity">
    <text evidence="2 10">Belongs to the enolase family.</text>
</comment>
<dbReference type="HAMAP" id="MF_00318">
    <property type="entry name" value="Enolase"/>
    <property type="match status" value="1"/>
</dbReference>
<comment type="cofactor">
    <cofactor evidence="10">
        <name>Mg(2+)</name>
        <dbReference type="ChEBI" id="CHEBI:18420"/>
    </cofactor>
    <text evidence="10">Binds a second Mg(2+) ion via substrate during catalysis.</text>
</comment>
<dbReference type="InterPro" id="IPR020810">
    <property type="entry name" value="Enolase_C"/>
</dbReference>
<dbReference type="OrthoDB" id="9804716at2"/>
<dbReference type="SMART" id="SM01193">
    <property type="entry name" value="Enolase_N"/>
    <property type="match status" value="1"/>
</dbReference>
<keyword evidence="5 10" id="KW-0964">Secreted</keyword>
<feature type="binding site" evidence="12">
    <location>
        <position position="167"/>
    </location>
    <ligand>
        <name>substrate</name>
    </ligand>
</feature>
<dbReference type="UniPathway" id="UPA00109">
    <property type="reaction ID" value="UER00187"/>
</dbReference>
<proteinExistence type="inferred from homology"/>
<keyword evidence="7 10" id="KW-0324">Glycolysis</keyword>
<dbReference type="EMBL" id="CABPSH010000012">
    <property type="protein sequence ID" value="VVE37155.1"/>
    <property type="molecule type" value="Genomic_DNA"/>
</dbReference>
<dbReference type="PRINTS" id="PR00148">
    <property type="entry name" value="ENOLASE"/>
</dbReference>
<dbReference type="SUPFAM" id="SSF54826">
    <property type="entry name" value="Enolase N-terminal domain-like"/>
    <property type="match status" value="1"/>
</dbReference>
<evidence type="ECO:0000256" key="10">
    <source>
        <dbReference type="HAMAP-Rule" id="MF_00318"/>
    </source>
</evidence>
<dbReference type="SMART" id="SM01192">
    <property type="entry name" value="Enolase_C"/>
    <property type="match status" value="1"/>
</dbReference>
<dbReference type="GO" id="GO:0000287">
    <property type="term" value="F:magnesium ion binding"/>
    <property type="evidence" value="ECO:0007669"/>
    <property type="project" value="UniProtKB-UniRule"/>
</dbReference>
<dbReference type="Gene3D" id="3.30.390.10">
    <property type="entry name" value="Enolase-like, N-terminal domain"/>
    <property type="match status" value="1"/>
</dbReference>
<feature type="binding site" evidence="12">
    <location>
        <position position="391"/>
    </location>
    <ligand>
        <name>substrate</name>
    </ligand>
</feature>
<dbReference type="AlphaFoldDB" id="A0A5E4XM01"/>
<evidence type="ECO:0000256" key="9">
    <source>
        <dbReference type="ARBA" id="ARBA00045763"/>
    </source>
</evidence>
<dbReference type="SFLD" id="SFLDF00002">
    <property type="entry name" value="enolase"/>
    <property type="match status" value="1"/>
</dbReference>
<protein>
    <recommendedName>
        <fullName evidence="4 10">Enolase</fullName>
        <ecNumber evidence="3 10">4.2.1.11</ecNumber>
    </recommendedName>
    <alternativeName>
        <fullName evidence="10">2-phospho-D-glycerate hydro-lyase</fullName>
    </alternativeName>
    <alternativeName>
        <fullName evidence="10">2-phosphoglycerate dehydratase</fullName>
    </alternativeName>
</protein>
<feature type="binding site" evidence="10">
    <location>
        <position position="370"/>
    </location>
    <ligand>
        <name>(2R)-2-phosphoglycerate</name>
        <dbReference type="ChEBI" id="CHEBI:58289"/>
    </ligand>
</feature>
<evidence type="ECO:0000256" key="4">
    <source>
        <dbReference type="ARBA" id="ARBA00017068"/>
    </source>
</evidence>
<feature type="binding site" evidence="10">
    <location>
        <position position="166"/>
    </location>
    <ligand>
        <name>(2R)-2-phosphoglycerate</name>
        <dbReference type="ChEBI" id="CHEBI:58289"/>
    </ligand>
</feature>
<dbReference type="SUPFAM" id="SSF51604">
    <property type="entry name" value="Enolase C-terminal domain-like"/>
    <property type="match status" value="1"/>
</dbReference>
<organism evidence="16 17">
    <name type="scientific">Pandoraea eparura</name>
    <dbReference type="NCBI Taxonomy" id="2508291"/>
    <lineage>
        <taxon>Bacteria</taxon>
        <taxon>Pseudomonadati</taxon>
        <taxon>Pseudomonadota</taxon>
        <taxon>Betaproteobacteria</taxon>
        <taxon>Burkholderiales</taxon>
        <taxon>Burkholderiaceae</taxon>
        <taxon>Pandoraea</taxon>
    </lineage>
</organism>
<dbReference type="GO" id="GO:0005576">
    <property type="term" value="C:extracellular region"/>
    <property type="evidence" value="ECO:0007669"/>
    <property type="project" value="UniProtKB-SubCell"/>
</dbReference>
<feature type="binding site" evidence="12">
    <location>
        <position position="158"/>
    </location>
    <ligand>
        <name>substrate</name>
    </ligand>
</feature>
<evidence type="ECO:0000256" key="12">
    <source>
        <dbReference type="PIRSR" id="PIRSR001400-2"/>
    </source>
</evidence>
<dbReference type="GO" id="GO:0000015">
    <property type="term" value="C:phosphopyruvate hydratase complex"/>
    <property type="evidence" value="ECO:0007669"/>
    <property type="project" value="InterPro"/>
</dbReference>
<dbReference type="SFLD" id="SFLDS00001">
    <property type="entry name" value="Enolase"/>
    <property type="match status" value="1"/>
</dbReference>
<keyword evidence="6 10" id="KW-0460">Magnesium</keyword>
<evidence type="ECO:0000313" key="16">
    <source>
        <dbReference type="EMBL" id="VVE37155.1"/>
    </source>
</evidence>
<dbReference type="EC" id="4.2.1.11" evidence="3 10"/>
<comment type="pathway">
    <text evidence="1 10">Carbohydrate degradation; glycolysis; pyruvate from D-glyceraldehyde 3-phosphate: step 4/5.</text>
</comment>
<sequence>MQSIPLIEALQAREILDSRGNPTLEVTVTVTGGVTATASCPSGASTGTFEAKELRDEDTSRYRGKGVRHAMANVNGRLAASLHGKRVDSQREIDNLLIFLDGTPTKSHIGANAALATSLACARAAAEFHRIPLYAYLGGSNAHVLPVPMFNVVNGGAHAIGGTDIQEYKIVPVGAPTFAEALRYGSEIYHELGKVIVSRGYTANVGDEGGYVPGAPTNELVLMFLMEAIERAGYAAGTDVVIGLDPAASAFREGDEYFLRLETMRLTSDELISFWADWLDRYPIVSLEDPLADDDWNGFANITQRLGGRVQIVGDDLFVTNPTYLRRGIDEKCCNCALIKPNQIGTVSETLDAASMALHAGYRCMVSHRSGETLDTAIADLAVALNCGQIKSGAPVRGERVAKYNRLLAIEHELGDAATYAGPKAFAVTSSVDAR</sequence>
<keyword evidence="17" id="KW-1185">Reference proteome</keyword>
<gene>
    <name evidence="16" type="primary">eno_2</name>
    <name evidence="10" type="synonym">eno</name>
    <name evidence="16" type="ORF">PEP31012_03991</name>
</gene>
<keyword evidence="8 10" id="KW-0456">Lyase</keyword>
<evidence type="ECO:0000256" key="13">
    <source>
        <dbReference type="PIRSR" id="PIRSR001400-3"/>
    </source>
</evidence>
<comment type="cofactor">
    <cofactor evidence="13">
        <name>Mg(2+)</name>
        <dbReference type="ChEBI" id="CHEBI:18420"/>
    </cofactor>
    <text evidence="13">Mg(2+) is required for catalysis and for stabilizing the dimer.</text>
</comment>
<feature type="binding site" evidence="10 13">
    <location>
        <position position="315"/>
    </location>
    <ligand>
        <name>Mg(2+)</name>
        <dbReference type="ChEBI" id="CHEBI:18420"/>
    </ligand>
</feature>
<feature type="binding site" evidence="10 13">
    <location>
        <position position="288"/>
    </location>
    <ligand>
        <name>Mg(2+)</name>
        <dbReference type="ChEBI" id="CHEBI:18420"/>
    </ligand>
</feature>
<name>A0A5E4XM01_9BURK</name>
<keyword evidence="10" id="KW-0963">Cytoplasm</keyword>
<feature type="binding site" evidence="12">
    <location>
        <position position="288"/>
    </location>
    <ligand>
        <name>substrate</name>
    </ligand>
</feature>
<feature type="binding site" evidence="12">
    <location>
        <begin position="367"/>
        <end position="370"/>
    </location>
    <ligand>
        <name>substrate</name>
    </ligand>
</feature>
<dbReference type="Proteomes" id="UP000400981">
    <property type="component" value="Unassembled WGS sequence"/>
</dbReference>
<dbReference type="PIRSF" id="PIRSF001400">
    <property type="entry name" value="Enolase"/>
    <property type="match status" value="1"/>
</dbReference>
<dbReference type="PANTHER" id="PTHR11902:SF1">
    <property type="entry name" value="ENOLASE"/>
    <property type="match status" value="1"/>
</dbReference>
<dbReference type="InterPro" id="IPR020811">
    <property type="entry name" value="Enolase_N"/>
</dbReference>
<evidence type="ECO:0000256" key="11">
    <source>
        <dbReference type="PIRSR" id="PIRSR001400-1"/>
    </source>
</evidence>
<evidence type="ECO:0000256" key="5">
    <source>
        <dbReference type="ARBA" id="ARBA00022525"/>
    </source>
</evidence>
<evidence type="ECO:0000256" key="3">
    <source>
        <dbReference type="ARBA" id="ARBA00012058"/>
    </source>
</evidence>
<feature type="domain" description="Enolase C-terminal TIM barrel" evidence="14">
    <location>
        <begin position="142"/>
        <end position="428"/>
    </location>
</feature>
<dbReference type="InterPro" id="IPR000941">
    <property type="entry name" value="Enolase"/>
</dbReference>
<reference evidence="16 17" key="1">
    <citation type="submission" date="2019-08" db="EMBL/GenBank/DDBJ databases">
        <authorList>
            <person name="Peeters C."/>
        </authorList>
    </citation>
    <scope>NUCLEOTIDE SEQUENCE [LARGE SCALE GENOMIC DNA]</scope>
    <source>
        <strain evidence="16 17">LMG 31012</strain>
    </source>
</reference>
<comment type="function">
    <text evidence="9 10">Catalyzes the reversible conversion of 2-phosphoglycerate (2-PG) into phosphoenolpyruvate (PEP). It is essential for the degradation of carbohydrates via glycolysis.</text>
</comment>
<dbReference type="PANTHER" id="PTHR11902">
    <property type="entry name" value="ENOLASE"/>
    <property type="match status" value="1"/>
</dbReference>
<dbReference type="InterPro" id="IPR036849">
    <property type="entry name" value="Enolase-like_C_sf"/>
</dbReference>
<feature type="binding site" evidence="12">
    <location>
        <position position="315"/>
    </location>
    <ligand>
        <name>substrate</name>
    </ligand>
</feature>
<feature type="domain" description="Enolase N-terminal" evidence="15">
    <location>
        <begin position="7"/>
        <end position="137"/>
    </location>
</feature>
<evidence type="ECO:0000256" key="7">
    <source>
        <dbReference type="ARBA" id="ARBA00023152"/>
    </source>
</evidence>
<dbReference type="NCBIfam" id="TIGR01060">
    <property type="entry name" value="eno"/>
    <property type="match status" value="1"/>
</dbReference>
<dbReference type="Gene3D" id="3.20.20.120">
    <property type="entry name" value="Enolase-like C-terminal domain"/>
    <property type="match status" value="1"/>
</dbReference>
<comment type="catalytic activity">
    <reaction evidence="10">
        <text>(2R)-2-phosphoglycerate = phosphoenolpyruvate + H2O</text>
        <dbReference type="Rhea" id="RHEA:10164"/>
        <dbReference type="ChEBI" id="CHEBI:15377"/>
        <dbReference type="ChEBI" id="CHEBI:58289"/>
        <dbReference type="ChEBI" id="CHEBI:58702"/>
        <dbReference type="EC" id="4.2.1.11"/>
    </reaction>
</comment>
<dbReference type="CDD" id="cd03313">
    <property type="entry name" value="enolase"/>
    <property type="match status" value="1"/>
</dbReference>
<feature type="active site" description="Proton donor" evidence="10 11">
    <location>
        <position position="208"/>
    </location>
</feature>
<evidence type="ECO:0000259" key="14">
    <source>
        <dbReference type="SMART" id="SM01192"/>
    </source>
</evidence>
<dbReference type="Pfam" id="PF03952">
    <property type="entry name" value="Enolase_N"/>
    <property type="match status" value="1"/>
</dbReference>
<feature type="active site" description="Proton acceptor" evidence="10 11">
    <location>
        <position position="340"/>
    </location>
</feature>
<comment type="subcellular location">
    <subcellularLocation>
        <location evidence="10">Cytoplasm</location>
    </subcellularLocation>
    <subcellularLocation>
        <location evidence="10">Secreted</location>
    </subcellularLocation>
    <subcellularLocation>
        <location evidence="10">Cell surface</location>
    </subcellularLocation>
    <text evidence="10">Fractions of enolase are present in both the cytoplasm and on the cell surface.</text>
</comment>
<keyword evidence="10 13" id="KW-0479">Metal-binding</keyword>
<feature type="binding site" evidence="10">
    <location>
        <position position="369"/>
    </location>
    <ligand>
        <name>(2R)-2-phosphoglycerate</name>
        <dbReference type="ChEBI" id="CHEBI:58289"/>
    </ligand>
</feature>
<evidence type="ECO:0000259" key="15">
    <source>
        <dbReference type="SMART" id="SM01193"/>
    </source>
</evidence>
<evidence type="ECO:0000256" key="1">
    <source>
        <dbReference type="ARBA" id="ARBA00005031"/>
    </source>
</evidence>
<dbReference type="GO" id="GO:0004634">
    <property type="term" value="F:phosphopyruvate hydratase activity"/>
    <property type="evidence" value="ECO:0007669"/>
    <property type="project" value="UniProtKB-UniRule"/>
</dbReference>
<evidence type="ECO:0000256" key="2">
    <source>
        <dbReference type="ARBA" id="ARBA00009604"/>
    </source>
</evidence>